<dbReference type="InterPro" id="IPR029787">
    <property type="entry name" value="Nucleotide_cyclase"/>
</dbReference>
<dbReference type="eggNOG" id="COG0745">
    <property type="taxonomic scope" value="Bacteria"/>
</dbReference>
<dbReference type="HOGENOM" id="CLU_000445_110_0_5"/>
<dbReference type="Gene3D" id="3.30.70.1230">
    <property type="entry name" value="Nucleotide cyclase"/>
    <property type="match status" value="1"/>
</dbReference>
<gene>
    <name evidence="4" type="ordered locus">Msil_1887</name>
</gene>
<dbReference type="GO" id="GO:0004016">
    <property type="term" value="F:adenylate cyclase activity"/>
    <property type="evidence" value="ECO:0007669"/>
    <property type="project" value="UniProtKB-ARBA"/>
</dbReference>
<feature type="domain" description="Guanylate cyclase" evidence="3">
    <location>
        <begin position="215"/>
        <end position="346"/>
    </location>
</feature>
<evidence type="ECO:0000256" key="1">
    <source>
        <dbReference type="PROSITE-ProRule" id="PRU00169"/>
    </source>
</evidence>
<dbReference type="Pfam" id="PF00072">
    <property type="entry name" value="Response_reg"/>
    <property type="match status" value="1"/>
</dbReference>
<dbReference type="InterPro" id="IPR050697">
    <property type="entry name" value="Adenylyl/Guanylyl_Cyclase_3/4"/>
</dbReference>
<dbReference type="SMART" id="SM00448">
    <property type="entry name" value="REC"/>
    <property type="match status" value="1"/>
</dbReference>
<evidence type="ECO:0000313" key="5">
    <source>
        <dbReference type="Proteomes" id="UP000002257"/>
    </source>
</evidence>
<dbReference type="Gene3D" id="3.40.50.2300">
    <property type="match status" value="1"/>
</dbReference>
<sequence length="403" mass="44440">MLLREKPRAISQRPAPLHNPPRILAVDDVAENLEIVVVRLEAHGYEIITASDGEEGLAKARAIKPDLILLDIMMPKLDGISVLKELKRDENLGFIPVILLTAKADRTDLVAGLDAGADDYLTKPFDQSALVARVRSMLRIKALHDLVQDQARTLAEQTKELAAFNATLEARVDAQVGEIERMSRLKRFLSPQIADVVAASDEAQGLLESHRREVSVLFCDLRGFTAFTETAEPEEVMRVLNDYHETLGALIDRYEATLERFAGDGMLILFNDPLPCPRHTERAVRMALDMMAAIKARAAMWRKLGHELGFGIGLACGYATLGRIGFERRFDYSAVGSVTNLASRLCDEAKSGQIIIAARAFHTLDDGLFESRPLEPLTLKGFRRPIEAFEILGAATAEQSASA</sequence>
<protein>
    <submittedName>
        <fullName evidence="4">Adenylate/guanylate cyclase</fullName>
    </submittedName>
</protein>
<dbReference type="CDD" id="cd07302">
    <property type="entry name" value="CHD"/>
    <property type="match status" value="1"/>
</dbReference>
<name>B8ENP6_METSB</name>
<dbReference type="SMART" id="SM00044">
    <property type="entry name" value="CYCc"/>
    <property type="match status" value="1"/>
</dbReference>
<organism evidence="4 5">
    <name type="scientific">Methylocella silvestris (strain DSM 15510 / CIP 108128 / LMG 27833 / NCIMB 13906 / BL2)</name>
    <dbReference type="NCBI Taxonomy" id="395965"/>
    <lineage>
        <taxon>Bacteria</taxon>
        <taxon>Pseudomonadati</taxon>
        <taxon>Pseudomonadota</taxon>
        <taxon>Alphaproteobacteria</taxon>
        <taxon>Hyphomicrobiales</taxon>
        <taxon>Beijerinckiaceae</taxon>
        <taxon>Methylocella</taxon>
    </lineage>
</organism>
<dbReference type="InterPro" id="IPR001789">
    <property type="entry name" value="Sig_transdc_resp-reg_receiver"/>
</dbReference>
<dbReference type="eggNOG" id="COG2114">
    <property type="taxonomic scope" value="Bacteria"/>
</dbReference>
<dbReference type="Pfam" id="PF00211">
    <property type="entry name" value="Guanylate_cyc"/>
    <property type="match status" value="1"/>
</dbReference>
<reference evidence="4 5" key="1">
    <citation type="journal article" date="2010" name="J. Bacteriol.">
        <title>Complete genome sequence of the aerobic facultative methanotroph Methylocella silvestris BL2.</title>
        <authorList>
            <person name="Chen Y."/>
            <person name="Crombie A."/>
            <person name="Rahman M.T."/>
            <person name="Dedysh S.N."/>
            <person name="Liesack W."/>
            <person name="Stott M.B."/>
            <person name="Alam M."/>
            <person name="Theisen A.R."/>
            <person name="Murrell J.C."/>
            <person name="Dunfield P.F."/>
        </authorList>
    </citation>
    <scope>NUCLEOTIDE SEQUENCE [LARGE SCALE GENOMIC DNA]</scope>
    <source>
        <strain evidence="5">DSM 15510 / CIP 108128 / LMG 27833 / NCIMB 13906 / BL2</strain>
    </source>
</reference>
<dbReference type="InterPro" id="IPR011006">
    <property type="entry name" value="CheY-like_superfamily"/>
</dbReference>
<dbReference type="InterPro" id="IPR001054">
    <property type="entry name" value="A/G_cyclase"/>
</dbReference>
<dbReference type="SUPFAM" id="SSF52172">
    <property type="entry name" value="CheY-like"/>
    <property type="match status" value="1"/>
</dbReference>
<dbReference type="PANTHER" id="PTHR43081">
    <property type="entry name" value="ADENYLATE CYCLASE, TERMINAL-DIFFERENTIATION SPECIFIC-RELATED"/>
    <property type="match status" value="1"/>
</dbReference>
<dbReference type="GO" id="GO:0006171">
    <property type="term" value="P:cAMP biosynthetic process"/>
    <property type="evidence" value="ECO:0007669"/>
    <property type="project" value="TreeGrafter"/>
</dbReference>
<dbReference type="PROSITE" id="PS50110">
    <property type="entry name" value="RESPONSE_REGULATORY"/>
    <property type="match status" value="1"/>
</dbReference>
<feature type="modified residue" description="4-aspartylphosphate" evidence="1">
    <location>
        <position position="71"/>
    </location>
</feature>
<dbReference type="EMBL" id="CP001280">
    <property type="protein sequence ID" value="ACK50832.1"/>
    <property type="molecule type" value="Genomic_DNA"/>
</dbReference>
<proteinExistence type="predicted"/>
<dbReference type="PANTHER" id="PTHR43081:SF20">
    <property type="entry name" value="TWO-COMPONENT RESPONSE REGULATOR"/>
    <property type="match status" value="1"/>
</dbReference>
<dbReference type="Proteomes" id="UP000002257">
    <property type="component" value="Chromosome"/>
</dbReference>
<dbReference type="AlphaFoldDB" id="B8ENP6"/>
<keyword evidence="1" id="KW-0597">Phosphoprotein</keyword>
<evidence type="ECO:0000313" key="4">
    <source>
        <dbReference type="EMBL" id="ACK50832.1"/>
    </source>
</evidence>
<dbReference type="SUPFAM" id="SSF55073">
    <property type="entry name" value="Nucleotide cyclase"/>
    <property type="match status" value="1"/>
</dbReference>
<dbReference type="PROSITE" id="PS50125">
    <property type="entry name" value="GUANYLATE_CYCLASE_2"/>
    <property type="match status" value="1"/>
</dbReference>
<evidence type="ECO:0000259" key="3">
    <source>
        <dbReference type="PROSITE" id="PS50125"/>
    </source>
</evidence>
<dbReference type="STRING" id="395965.Msil_1887"/>
<dbReference type="GO" id="GO:0000160">
    <property type="term" value="P:phosphorelay signal transduction system"/>
    <property type="evidence" value="ECO:0007669"/>
    <property type="project" value="InterPro"/>
</dbReference>
<accession>B8ENP6</accession>
<evidence type="ECO:0000259" key="2">
    <source>
        <dbReference type="PROSITE" id="PS50110"/>
    </source>
</evidence>
<keyword evidence="5" id="KW-1185">Reference proteome</keyword>
<dbReference type="KEGG" id="msl:Msil_1887"/>
<feature type="domain" description="Response regulatory" evidence="2">
    <location>
        <begin position="22"/>
        <end position="138"/>
    </location>
</feature>